<evidence type="ECO:0000313" key="2">
    <source>
        <dbReference type="EMBL" id="KAK3042776.1"/>
    </source>
</evidence>
<gene>
    <name evidence="2" type="ORF">RJ639_001049</name>
</gene>
<comment type="caution">
    <text evidence="2">The sequence shown here is derived from an EMBL/GenBank/DDBJ whole genome shotgun (WGS) entry which is preliminary data.</text>
</comment>
<feature type="signal peptide" evidence="1">
    <location>
        <begin position="1"/>
        <end position="20"/>
    </location>
</feature>
<accession>A0AA88XAR9</accession>
<feature type="chain" id="PRO_5041716454" evidence="1">
    <location>
        <begin position="21"/>
        <end position="75"/>
    </location>
</feature>
<protein>
    <submittedName>
        <fullName evidence="2">Uncharacterized protein</fullName>
    </submittedName>
</protein>
<dbReference type="Proteomes" id="UP001188597">
    <property type="component" value="Unassembled WGS sequence"/>
</dbReference>
<keyword evidence="3" id="KW-1185">Reference proteome</keyword>
<name>A0AA88XAR9_9ASTE</name>
<reference evidence="2" key="1">
    <citation type="submission" date="2022-12" db="EMBL/GenBank/DDBJ databases">
        <title>Draft genome assemblies for two species of Escallonia (Escalloniales).</title>
        <authorList>
            <person name="Chanderbali A."/>
            <person name="Dervinis C."/>
            <person name="Anghel I."/>
            <person name="Soltis D."/>
            <person name="Soltis P."/>
            <person name="Zapata F."/>
        </authorList>
    </citation>
    <scope>NUCLEOTIDE SEQUENCE</scope>
    <source>
        <strain evidence="2">UCBG64.0493</strain>
        <tissue evidence="2">Leaf</tissue>
    </source>
</reference>
<evidence type="ECO:0000256" key="1">
    <source>
        <dbReference type="SAM" id="SignalP"/>
    </source>
</evidence>
<dbReference type="EMBL" id="JAVXUP010000015">
    <property type="protein sequence ID" value="KAK3042776.1"/>
    <property type="molecule type" value="Genomic_DNA"/>
</dbReference>
<sequence>MTRNFQFDLFLLLLDQSVSCYGDPLFVKLPLHEVSLFIFERLKANPSVPRRKEGRKEEILLCLKQNDQAANICCD</sequence>
<organism evidence="2 3">
    <name type="scientific">Escallonia herrerae</name>
    <dbReference type="NCBI Taxonomy" id="1293975"/>
    <lineage>
        <taxon>Eukaryota</taxon>
        <taxon>Viridiplantae</taxon>
        <taxon>Streptophyta</taxon>
        <taxon>Embryophyta</taxon>
        <taxon>Tracheophyta</taxon>
        <taxon>Spermatophyta</taxon>
        <taxon>Magnoliopsida</taxon>
        <taxon>eudicotyledons</taxon>
        <taxon>Gunneridae</taxon>
        <taxon>Pentapetalae</taxon>
        <taxon>asterids</taxon>
        <taxon>campanulids</taxon>
        <taxon>Escalloniales</taxon>
        <taxon>Escalloniaceae</taxon>
        <taxon>Escallonia</taxon>
    </lineage>
</organism>
<dbReference type="AlphaFoldDB" id="A0AA88XAR9"/>
<evidence type="ECO:0000313" key="3">
    <source>
        <dbReference type="Proteomes" id="UP001188597"/>
    </source>
</evidence>
<keyword evidence="1" id="KW-0732">Signal</keyword>
<proteinExistence type="predicted"/>